<evidence type="ECO:0000313" key="1">
    <source>
        <dbReference type="EMBL" id="AWM35123.1"/>
    </source>
</evidence>
<name>A0A2Z3GMZ0_9BACT</name>
<dbReference type="EMBL" id="CP029145">
    <property type="protein sequence ID" value="AWM35123.1"/>
    <property type="molecule type" value="Genomic_DNA"/>
</dbReference>
<dbReference type="KEGG" id="hnv:DDQ68_21550"/>
<organism evidence="1 2">
    <name type="scientific">Hymenobacter nivis</name>
    <dbReference type="NCBI Taxonomy" id="1850093"/>
    <lineage>
        <taxon>Bacteria</taxon>
        <taxon>Pseudomonadati</taxon>
        <taxon>Bacteroidota</taxon>
        <taxon>Cytophagia</taxon>
        <taxon>Cytophagales</taxon>
        <taxon>Hymenobacteraceae</taxon>
        <taxon>Hymenobacter</taxon>
    </lineage>
</organism>
<dbReference type="Proteomes" id="UP000245999">
    <property type="component" value="Chromosome"/>
</dbReference>
<accession>A0A2Z3GMZ0</accession>
<evidence type="ECO:0000313" key="2">
    <source>
        <dbReference type="Proteomes" id="UP000245999"/>
    </source>
</evidence>
<reference evidence="2" key="1">
    <citation type="submission" date="2018-04" db="EMBL/GenBank/DDBJ databases">
        <title>Complete genome of Antarctic heterotrophic bacterium Hymenobacter nivis.</title>
        <authorList>
            <person name="Terashima M."/>
        </authorList>
    </citation>
    <scope>NUCLEOTIDE SEQUENCE [LARGE SCALE GENOMIC DNA]</scope>
    <source>
        <strain evidence="2">NBRC 111535</strain>
    </source>
</reference>
<sequence>MPAGLGVLPVGTPGVLAGHACRVVGYVRRAEAQHPRYEWTEYQLYQPATGDYVQLAQFNGHWTIIQPAGRSYEVQCTARG</sequence>
<dbReference type="RefSeq" id="WP_109658141.1">
    <property type="nucleotide sequence ID" value="NZ_CP029145.1"/>
</dbReference>
<protein>
    <submittedName>
        <fullName evidence="1">Uncharacterized protein</fullName>
    </submittedName>
</protein>
<gene>
    <name evidence="1" type="ORF">DDQ68_21550</name>
</gene>
<proteinExistence type="predicted"/>
<dbReference type="OrthoDB" id="713199at2"/>
<dbReference type="AlphaFoldDB" id="A0A2Z3GMZ0"/>
<keyword evidence="2" id="KW-1185">Reference proteome</keyword>